<feature type="transmembrane region" description="Helical" evidence="1">
    <location>
        <begin position="20"/>
        <end position="40"/>
    </location>
</feature>
<keyword evidence="1" id="KW-0472">Membrane</keyword>
<reference evidence="2" key="1">
    <citation type="submission" date="2018-05" db="EMBL/GenBank/DDBJ databases">
        <authorList>
            <person name="Lanie J.A."/>
            <person name="Ng W.-L."/>
            <person name="Kazmierczak K.M."/>
            <person name="Andrzejewski T.M."/>
            <person name="Davidsen T.M."/>
            <person name="Wayne K.J."/>
            <person name="Tettelin H."/>
            <person name="Glass J.I."/>
            <person name="Rusch D."/>
            <person name="Podicherti R."/>
            <person name="Tsui H.-C.T."/>
            <person name="Winkler M.E."/>
        </authorList>
    </citation>
    <scope>NUCLEOTIDE SEQUENCE</scope>
</reference>
<keyword evidence="1" id="KW-1133">Transmembrane helix</keyword>
<keyword evidence="1" id="KW-0812">Transmembrane</keyword>
<gene>
    <name evidence="2" type="ORF">METZ01_LOCUS383632</name>
</gene>
<name>A0A382UAQ5_9ZZZZ</name>
<accession>A0A382UAQ5</accession>
<organism evidence="2">
    <name type="scientific">marine metagenome</name>
    <dbReference type="NCBI Taxonomy" id="408172"/>
    <lineage>
        <taxon>unclassified sequences</taxon>
        <taxon>metagenomes</taxon>
        <taxon>ecological metagenomes</taxon>
    </lineage>
</organism>
<feature type="non-terminal residue" evidence="2">
    <location>
        <position position="1"/>
    </location>
</feature>
<feature type="transmembrane region" description="Helical" evidence="1">
    <location>
        <begin position="188"/>
        <end position="207"/>
    </location>
</feature>
<dbReference type="AlphaFoldDB" id="A0A382UAQ5"/>
<evidence type="ECO:0000256" key="1">
    <source>
        <dbReference type="SAM" id="Phobius"/>
    </source>
</evidence>
<protein>
    <submittedName>
        <fullName evidence="2">Uncharacterized protein</fullName>
    </submittedName>
</protein>
<feature type="transmembrane region" description="Helical" evidence="1">
    <location>
        <begin position="161"/>
        <end position="181"/>
    </location>
</feature>
<sequence length="217" mass="23294">ESSVLKIYFPPSIVEMRHKLFMACSLLVGTLFTLVLRFFAAQDLKGAGGSSFLFRVGVAGDDIHNGGLLGALQFLGGNRITVCFADYSSGNISLNLLDGIAAYNCSLSIAGMAALSVLAVGGIFILLKKSELSTWVIVPLMFAFLVFITILQQSLSVHLMGYSYVFSFIFAAGVVSLMVYFSQFIRSTALSLVFFIPCLIGIVLLSIRVSMLTGVNG</sequence>
<proteinExistence type="predicted"/>
<evidence type="ECO:0000313" key="2">
    <source>
        <dbReference type="EMBL" id="SVD30778.1"/>
    </source>
</evidence>
<feature type="transmembrane region" description="Helical" evidence="1">
    <location>
        <begin position="134"/>
        <end position="155"/>
    </location>
</feature>
<dbReference type="EMBL" id="UINC01142445">
    <property type="protein sequence ID" value="SVD30778.1"/>
    <property type="molecule type" value="Genomic_DNA"/>
</dbReference>
<feature type="transmembrane region" description="Helical" evidence="1">
    <location>
        <begin position="100"/>
        <end position="127"/>
    </location>
</feature>